<dbReference type="EMBL" id="LNRQ01000005">
    <property type="protein sequence ID" value="KZM93618.1"/>
    <property type="molecule type" value="Genomic_DNA"/>
</dbReference>
<feature type="region of interest" description="Disordered" evidence="1">
    <location>
        <begin position="46"/>
        <end position="73"/>
    </location>
</feature>
<evidence type="ECO:0000313" key="2">
    <source>
        <dbReference type="EMBL" id="KZM93618.1"/>
    </source>
</evidence>
<reference evidence="3" key="2">
    <citation type="submission" date="2022-03" db="EMBL/GenBank/DDBJ databases">
        <title>Draft title - Genomic analysis of global carrot germplasm unveils the trajectory of domestication and the origin of high carotenoid orange carrot.</title>
        <authorList>
            <person name="Iorizzo M."/>
            <person name="Ellison S."/>
            <person name="Senalik D."/>
            <person name="Macko-Podgorni A."/>
            <person name="Grzebelus D."/>
            <person name="Bostan H."/>
            <person name="Rolling W."/>
            <person name="Curaba J."/>
            <person name="Simon P."/>
        </authorList>
    </citation>
    <scope>NUCLEOTIDE SEQUENCE</scope>
    <source>
        <tissue evidence="3">Leaf</tissue>
    </source>
</reference>
<protein>
    <submittedName>
        <fullName evidence="2">Uncharacterized protein</fullName>
    </submittedName>
</protein>
<keyword evidence="4" id="KW-1185">Reference proteome</keyword>
<evidence type="ECO:0000313" key="4">
    <source>
        <dbReference type="Proteomes" id="UP000077755"/>
    </source>
</evidence>
<evidence type="ECO:0000313" key="3">
    <source>
        <dbReference type="EMBL" id="WOG99931.1"/>
    </source>
</evidence>
<gene>
    <name evidence="2" type="ORF">DCAR_016863</name>
    <name evidence="3" type="ORF">DCAR_0519287</name>
</gene>
<dbReference type="AlphaFoldDB" id="A0A164XV27"/>
<feature type="compositionally biased region" description="Gly residues" evidence="1">
    <location>
        <begin position="46"/>
        <end position="61"/>
    </location>
</feature>
<organism evidence="2">
    <name type="scientific">Daucus carota subsp. sativus</name>
    <name type="common">Carrot</name>
    <dbReference type="NCBI Taxonomy" id="79200"/>
    <lineage>
        <taxon>Eukaryota</taxon>
        <taxon>Viridiplantae</taxon>
        <taxon>Streptophyta</taxon>
        <taxon>Embryophyta</taxon>
        <taxon>Tracheophyta</taxon>
        <taxon>Spermatophyta</taxon>
        <taxon>Magnoliopsida</taxon>
        <taxon>eudicotyledons</taxon>
        <taxon>Gunneridae</taxon>
        <taxon>Pentapetalae</taxon>
        <taxon>asterids</taxon>
        <taxon>campanulids</taxon>
        <taxon>Apiales</taxon>
        <taxon>Apiaceae</taxon>
        <taxon>Apioideae</taxon>
        <taxon>Scandiceae</taxon>
        <taxon>Daucinae</taxon>
        <taxon>Daucus</taxon>
        <taxon>Daucus sect. Daucus</taxon>
    </lineage>
</organism>
<dbReference type="Gramene" id="KZM93618">
    <property type="protein sequence ID" value="KZM93618"/>
    <property type="gene ID" value="DCAR_016863"/>
</dbReference>
<sequence>MKMSIHIKYINSALRAKVFERNLILPLQELIAQKFLTDTDFFRGGEGNGGASSSGDGGGASSSGHGVRRHPRG</sequence>
<proteinExistence type="predicted"/>
<dbReference type="EMBL" id="CP093347">
    <property type="protein sequence ID" value="WOG99931.1"/>
    <property type="molecule type" value="Genomic_DNA"/>
</dbReference>
<name>A0A164XV27_DAUCS</name>
<dbReference type="Proteomes" id="UP000077755">
    <property type="component" value="Chromosome 5"/>
</dbReference>
<reference evidence="2" key="1">
    <citation type="journal article" date="2016" name="Nat. Genet.">
        <title>A high-quality carrot genome assembly provides new insights into carotenoid accumulation and asterid genome evolution.</title>
        <authorList>
            <person name="Iorizzo M."/>
            <person name="Ellison S."/>
            <person name="Senalik D."/>
            <person name="Zeng P."/>
            <person name="Satapoomin P."/>
            <person name="Huang J."/>
            <person name="Bowman M."/>
            <person name="Iovene M."/>
            <person name="Sanseverino W."/>
            <person name="Cavagnaro P."/>
            <person name="Yildiz M."/>
            <person name="Macko-Podgorni A."/>
            <person name="Moranska E."/>
            <person name="Grzebelus E."/>
            <person name="Grzebelus D."/>
            <person name="Ashrafi H."/>
            <person name="Zheng Z."/>
            <person name="Cheng S."/>
            <person name="Spooner D."/>
            <person name="Van Deynze A."/>
            <person name="Simon P."/>
        </authorList>
    </citation>
    <scope>NUCLEOTIDE SEQUENCE [LARGE SCALE GENOMIC DNA]</scope>
    <source>
        <tissue evidence="2">Leaf</tissue>
    </source>
</reference>
<accession>A0A164XV27</accession>
<evidence type="ECO:0000256" key="1">
    <source>
        <dbReference type="SAM" id="MobiDB-lite"/>
    </source>
</evidence>